<evidence type="ECO:0000256" key="4">
    <source>
        <dbReference type="ARBA" id="ARBA00022833"/>
    </source>
</evidence>
<dbReference type="SUPFAM" id="SSF57667">
    <property type="entry name" value="beta-beta-alpha zinc fingers"/>
    <property type="match status" value="1"/>
</dbReference>
<reference evidence="9" key="1">
    <citation type="journal article" date="2002" name="Science">
        <title>The draft genome of Ciona intestinalis: insights into chordate and vertebrate origins.</title>
        <authorList>
            <person name="Dehal P."/>
            <person name="Satou Y."/>
            <person name="Campbell R.K."/>
            <person name="Chapman J."/>
            <person name="Degnan B."/>
            <person name="De Tomaso A."/>
            <person name="Davidson B."/>
            <person name="Di Gregorio A."/>
            <person name="Gelpke M."/>
            <person name="Goodstein D.M."/>
            <person name="Harafuji N."/>
            <person name="Hastings K.E."/>
            <person name="Ho I."/>
            <person name="Hotta K."/>
            <person name="Huang W."/>
            <person name="Kawashima T."/>
            <person name="Lemaire P."/>
            <person name="Martinez D."/>
            <person name="Meinertzhagen I.A."/>
            <person name="Necula S."/>
            <person name="Nonaka M."/>
            <person name="Putnam N."/>
            <person name="Rash S."/>
            <person name="Saiga H."/>
            <person name="Satake M."/>
            <person name="Terry A."/>
            <person name="Yamada L."/>
            <person name="Wang H.G."/>
            <person name="Awazu S."/>
            <person name="Azumi K."/>
            <person name="Boore J."/>
            <person name="Branno M."/>
            <person name="Chin-Bow S."/>
            <person name="DeSantis R."/>
            <person name="Doyle S."/>
            <person name="Francino P."/>
            <person name="Keys D.N."/>
            <person name="Haga S."/>
            <person name="Hayashi H."/>
            <person name="Hino K."/>
            <person name="Imai K.S."/>
            <person name="Inaba K."/>
            <person name="Kano S."/>
            <person name="Kobayashi K."/>
            <person name="Kobayashi M."/>
            <person name="Lee B.I."/>
            <person name="Makabe K.W."/>
            <person name="Manohar C."/>
            <person name="Matassi G."/>
            <person name="Medina M."/>
            <person name="Mochizuki Y."/>
            <person name="Mount S."/>
            <person name="Morishita T."/>
            <person name="Miura S."/>
            <person name="Nakayama A."/>
            <person name="Nishizaka S."/>
            <person name="Nomoto H."/>
            <person name="Ohta F."/>
            <person name="Oishi K."/>
            <person name="Rigoutsos I."/>
            <person name="Sano M."/>
            <person name="Sasaki A."/>
            <person name="Sasakura Y."/>
            <person name="Shoguchi E."/>
            <person name="Shin-i T."/>
            <person name="Spagnuolo A."/>
            <person name="Stainier D."/>
            <person name="Suzuki M.M."/>
            <person name="Tassy O."/>
            <person name="Takatori N."/>
            <person name="Tokuoka M."/>
            <person name="Yagi K."/>
            <person name="Yoshizaki F."/>
            <person name="Wada S."/>
            <person name="Zhang C."/>
            <person name="Hyatt P.D."/>
            <person name="Larimer F."/>
            <person name="Detter C."/>
            <person name="Doggett N."/>
            <person name="Glavina T."/>
            <person name="Hawkins T."/>
            <person name="Richardson P."/>
            <person name="Lucas S."/>
            <person name="Kohara Y."/>
            <person name="Levine M."/>
            <person name="Satoh N."/>
            <person name="Rokhsar D.S."/>
        </authorList>
    </citation>
    <scope>NUCLEOTIDE SEQUENCE [LARGE SCALE GENOMIC DNA]</scope>
</reference>
<dbReference type="SMART" id="SM00355">
    <property type="entry name" value="ZnF_C2H2"/>
    <property type="match status" value="2"/>
</dbReference>
<dbReference type="PROSITE" id="PS50157">
    <property type="entry name" value="ZINC_FINGER_C2H2_2"/>
    <property type="match status" value="2"/>
</dbReference>
<keyword evidence="2" id="KW-0677">Repeat</keyword>
<organism evidence="8 9">
    <name type="scientific">Ciona intestinalis</name>
    <name type="common">Transparent sea squirt</name>
    <name type="synonym">Ascidia intestinalis</name>
    <dbReference type="NCBI Taxonomy" id="7719"/>
    <lineage>
        <taxon>Eukaryota</taxon>
        <taxon>Metazoa</taxon>
        <taxon>Chordata</taxon>
        <taxon>Tunicata</taxon>
        <taxon>Ascidiacea</taxon>
        <taxon>Phlebobranchia</taxon>
        <taxon>Cionidae</taxon>
        <taxon>Ciona</taxon>
    </lineage>
</organism>
<feature type="compositionally biased region" description="Low complexity" evidence="6">
    <location>
        <begin position="239"/>
        <end position="252"/>
    </location>
</feature>
<dbReference type="HOGENOM" id="CLU_1079784_0_0_1"/>
<dbReference type="GeneTree" id="ENSGT00710000107843"/>
<keyword evidence="1" id="KW-0479">Metal-binding</keyword>
<dbReference type="InParanoid" id="H2Y2I7"/>
<evidence type="ECO:0000256" key="3">
    <source>
        <dbReference type="ARBA" id="ARBA00022771"/>
    </source>
</evidence>
<dbReference type="FunFam" id="3.30.160.60:FF:000100">
    <property type="entry name" value="Zinc finger 45-like"/>
    <property type="match status" value="1"/>
</dbReference>
<accession>H2Y2I7</accession>
<evidence type="ECO:0000256" key="1">
    <source>
        <dbReference type="ARBA" id="ARBA00022723"/>
    </source>
</evidence>
<dbReference type="PANTHER" id="PTHR14196:SF13">
    <property type="entry name" value="PROTEIN ODD-SKIPPED"/>
    <property type="match status" value="1"/>
</dbReference>
<feature type="domain" description="C2H2-type" evidence="7">
    <location>
        <begin position="173"/>
        <end position="200"/>
    </location>
</feature>
<evidence type="ECO:0000256" key="6">
    <source>
        <dbReference type="SAM" id="MobiDB-lite"/>
    </source>
</evidence>
<dbReference type="PROSITE" id="PS00028">
    <property type="entry name" value="ZINC_FINGER_C2H2_1"/>
    <property type="match status" value="2"/>
</dbReference>
<dbReference type="InterPro" id="IPR013087">
    <property type="entry name" value="Znf_C2H2_type"/>
</dbReference>
<evidence type="ECO:0000256" key="5">
    <source>
        <dbReference type="PROSITE-ProRule" id="PRU00042"/>
    </source>
</evidence>
<dbReference type="EMBL" id="EAAA01000957">
    <property type="status" value="NOT_ANNOTATED_CDS"/>
    <property type="molecule type" value="Genomic_DNA"/>
</dbReference>
<dbReference type="InterPro" id="IPR050717">
    <property type="entry name" value="C2H2-ZF_Transcription_Reg"/>
</dbReference>
<keyword evidence="3 5" id="KW-0863">Zinc-finger</keyword>
<keyword evidence="4" id="KW-0862">Zinc</keyword>
<dbReference type="GO" id="GO:0008270">
    <property type="term" value="F:zinc ion binding"/>
    <property type="evidence" value="ECO:0007669"/>
    <property type="project" value="UniProtKB-KW"/>
</dbReference>
<proteinExistence type="predicted"/>
<evidence type="ECO:0000256" key="2">
    <source>
        <dbReference type="ARBA" id="ARBA00022737"/>
    </source>
</evidence>
<reference evidence="8" key="2">
    <citation type="journal article" date="2008" name="Genome Biol.">
        <title>Improved genome assembly and evidence-based global gene model set for the chordate Ciona intestinalis: new insight into intron and operon populations.</title>
        <authorList>
            <person name="Satou Y."/>
            <person name="Mineta K."/>
            <person name="Ogasawara M."/>
            <person name="Sasakura Y."/>
            <person name="Shoguchi E."/>
            <person name="Ueno K."/>
            <person name="Yamada L."/>
            <person name="Matsumoto J."/>
            <person name="Wasserscheid J."/>
            <person name="Dewar K."/>
            <person name="Wiley G.B."/>
            <person name="Macmil S.L."/>
            <person name="Roe B.A."/>
            <person name="Zeller R.W."/>
            <person name="Hastings K.E."/>
            <person name="Lemaire P."/>
            <person name="Lindquist E."/>
            <person name="Endo T."/>
            <person name="Hotta K."/>
            <person name="Inaba K."/>
        </authorList>
    </citation>
    <scope>NUCLEOTIDE SEQUENCE [LARGE SCALE GENOMIC DNA]</scope>
    <source>
        <strain evidence="8">wild type</strain>
    </source>
</reference>
<feature type="compositionally biased region" description="Low complexity" evidence="6">
    <location>
        <begin position="126"/>
        <end position="157"/>
    </location>
</feature>
<feature type="region of interest" description="Disordered" evidence="6">
    <location>
        <begin position="222"/>
        <end position="258"/>
    </location>
</feature>
<keyword evidence="9" id="KW-1185">Reference proteome</keyword>
<feature type="domain" description="C2H2-type" evidence="7">
    <location>
        <begin position="200"/>
        <end position="227"/>
    </location>
</feature>
<dbReference type="Pfam" id="PF00096">
    <property type="entry name" value="zf-C2H2"/>
    <property type="match status" value="1"/>
</dbReference>
<sequence length="258" mass="29609">MVLIEPPTTPYHVCKYCNKQLSTRCDPIGITNTGLQNGQTVATVTGQHMQLPICSSTTPLGLVTPVMASLPQVAFVQPPLQQLHQTQPMVQHQQPQQQQNHLQPEKLQGNNQNHQHQINIQHLNLQQQPRIQQQQQQQHLRQQLQPAQQQQQQQQHHQQQEPTQAGQHTDRPHGCKYCEKHFATKWYLDQHEKIHTGEADMCKQCGKYFVTRWHLDKHMRVHMSGGSTSSKRLKKEAQSTTTTAMTTDSDNTLVQHVP</sequence>
<dbReference type="InterPro" id="IPR036236">
    <property type="entry name" value="Znf_C2H2_sf"/>
</dbReference>
<evidence type="ECO:0000313" key="9">
    <source>
        <dbReference type="Proteomes" id="UP000008144"/>
    </source>
</evidence>
<dbReference type="FunFam" id="3.30.160.60:FF:000110">
    <property type="entry name" value="Zinc finger protein-like"/>
    <property type="match status" value="1"/>
</dbReference>
<protein>
    <recommendedName>
        <fullName evidence="7">C2H2-type domain-containing protein</fullName>
    </recommendedName>
</protein>
<evidence type="ECO:0000313" key="8">
    <source>
        <dbReference type="Ensembl" id="ENSCINP00000036122.1"/>
    </source>
</evidence>
<dbReference type="Proteomes" id="UP000008144">
    <property type="component" value="Chromosome 12"/>
</dbReference>
<reference evidence="8" key="4">
    <citation type="submission" date="2025-09" db="UniProtKB">
        <authorList>
            <consortium name="Ensembl"/>
        </authorList>
    </citation>
    <scope>IDENTIFICATION</scope>
</reference>
<dbReference type="Ensembl" id="ENSCINT00000035609.1">
    <property type="protein sequence ID" value="ENSCINP00000036122.1"/>
    <property type="gene ID" value="ENSCING00000023750.1"/>
</dbReference>
<dbReference type="PANTHER" id="PTHR14196">
    <property type="entry name" value="ODD-SKIPPED - RELATED"/>
    <property type="match status" value="1"/>
</dbReference>
<evidence type="ECO:0000259" key="7">
    <source>
        <dbReference type="PROSITE" id="PS50157"/>
    </source>
</evidence>
<name>H2Y2I7_CIOIN</name>
<dbReference type="AlphaFoldDB" id="H2Y2I7"/>
<reference evidence="8" key="3">
    <citation type="submission" date="2025-08" db="UniProtKB">
        <authorList>
            <consortium name="Ensembl"/>
        </authorList>
    </citation>
    <scope>IDENTIFICATION</scope>
</reference>
<dbReference type="Gene3D" id="3.30.160.60">
    <property type="entry name" value="Classic Zinc Finger"/>
    <property type="match status" value="2"/>
</dbReference>
<feature type="region of interest" description="Disordered" evidence="6">
    <location>
        <begin position="126"/>
        <end position="172"/>
    </location>
</feature>